<feature type="region of interest" description="Disordered" evidence="3">
    <location>
        <begin position="355"/>
        <end position="384"/>
    </location>
</feature>
<evidence type="ECO:0000256" key="2">
    <source>
        <dbReference type="SAM" id="Coils"/>
    </source>
</evidence>
<sequence>MSSSALPPLGNLPSWSRVSTLDRSRYPKPFLRDRLQTLPPAGVAVHQQNGDRHGDGLQMATDMQILDNLTPSEQKRLVYYNKSIKFLQQQHADTLTKLHEEIDRLKQENKDLQFKFVMNKKNPAKGSSDGHIKHYSSDTDKSGGELQSIILQEEVKDLQQALKHAQGRNAMLQQALWGKGRSGKSRKTSGTVGNNSSTSLIDDESSLRWLTESVDDAGSSGNSSLEQDSSYLEPIATEPILPPGLSLDPLRVQESSGEDPRSPSLPECEVIIRYLHGVSARQREENSMLKSDLKDLLQHQKHANRYSTKSNLTEARSEEVMRLPKVSLKHSLPKHNSAQLHASSTDRIVLPALKHSMNTNIADRRKRQQAVQKSRTRKDGPHNL</sequence>
<dbReference type="Pfam" id="PF14916">
    <property type="entry name" value="CCDC92"/>
    <property type="match status" value="1"/>
</dbReference>
<reference evidence="6" key="1">
    <citation type="submission" date="2020-04" db="EMBL/GenBank/DDBJ databases">
        <authorList>
            <person name="Neveu A P."/>
        </authorList>
    </citation>
    <scope>NUCLEOTIDE SEQUENCE</scope>
    <source>
        <tissue evidence="6">Whole embryo</tissue>
    </source>
</reference>
<dbReference type="InterPro" id="IPR040370">
    <property type="entry name" value="CCDC74A/CCDC74B/CCDC92"/>
</dbReference>
<evidence type="ECO:0000259" key="5">
    <source>
        <dbReference type="Pfam" id="PF14917"/>
    </source>
</evidence>
<evidence type="ECO:0000259" key="4">
    <source>
        <dbReference type="Pfam" id="PF14916"/>
    </source>
</evidence>
<evidence type="ECO:0000313" key="6">
    <source>
        <dbReference type="EMBL" id="CAB3228696.1"/>
    </source>
</evidence>
<dbReference type="PANTHER" id="PTHR14882:SF5">
    <property type="entry name" value="COILED-COIL DOMAIN CONTAINING 74A"/>
    <property type="match status" value="1"/>
</dbReference>
<feature type="compositionally biased region" description="Low complexity" evidence="3">
    <location>
        <begin position="188"/>
        <end position="199"/>
    </location>
</feature>
<evidence type="ECO:0000256" key="1">
    <source>
        <dbReference type="ARBA" id="ARBA00023054"/>
    </source>
</evidence>
<feature type="compositionally biased region" description="Basic and acidic residues" evidence="3">
    <location>
        <begin position="128"/>
        <end position="143"/>
    </location>
</feature>
<dbReference type="InterPro" id="IPR039496">
    <property type="entry name" value="CCDC92/74_N"/>
</dbReference>
<dbReference type="Pfam" id="PF14917">
    <property type="entry name" value="CCDC74_C"/>
    <property type="match status" value="1"/>
</dbReference>
<gene>
    <name evidence="6" type="primary">Ccdc74b</name>
</gene>
<proteinExistence type="evidence at transcript level"/>
<organism evidence="6">
    <name type="scientific">Phallusia mammillata</name>
    <dbReference type="NCBI Taxonomy" id="59560"/>
    <lineage>
        <taxon>Eukaryota</taxon>
        <taxon>Metazoa</taxon>
        <taxon>Chordata</taxon>
        <taxon>Tunicata</taxon>
        <taxon>Ascidiacea</taxon>
        <taxon>Phlebobranchia</taxon>
        <taxon>Ascidiidae</taxon>
        <taxon>Phallusia</taxon>
    </lineage>
</organism>
<dbReference type="InterPro" id="IPR029422">
    <property type="entry name" value="CCDC74_C"/>
</dbReference>
<dbReference type="EMBL" id="LR783695">
    <property type="protein sequence ID" value="CAB3228696.1"/>
    <property type="molecule type" value="mRNA"/>
</dbReference>
<name>A0A6F9D821_9ASCI</name>
<keyword evidence="1 2" id="KW-0175">Coiled coil</keyword>
<feature type="domain" description="Coiled coil protein 74 C-terminal" evidence="5">
    <location>
        <begin position="258"/>
        <end position="378"/>
    </location>
</feature>
<feature type="region of interest" description="Disordered" evidence="3">
    <location>
        <begin position="122"/>
        <end position="143"/>
    </location>
</feature>
<feature type="coiled-coil region" evidence="2">
    <location>
        <begin position="148"/>
        <end position="175"/>
    </location>
</feature>
<accession>A0A6F9D821</accession>
<dbReference type="PANTHER" id="PTHR14882">
    <property type="entry name" value="COILED-COIL DOMAIN-CONTAINING 74A"/>
    <property type="match status" value="1"/>
</dbReference>
<feature type="domain" description="CCDC92/74 N-terminal" evidence="4">
    <location>
        <begin position="75"/>
        <end position="125"/>
    </location>
</feature>
<feature type="region of interest" description="Disordered" evidence="3">
    <location>
        <begin position="237"/>
        <end position="265"/>
    </location>
</feature>
<feature type="region of interest" description="Disordered" evidence="3">
    <location>
        <begin position="175"/>
        <end position="199"/>
    </location>
</feature>
<feature type="coiled-coil region" evidence="2">
    <location>
        <begin position="88"/>
        <end position="115"/>
    </location>
</feature>
<dbReference type="AlphaFoldDB" id="A0A6F9D821"/>
<protein>
    <submittedName>
        <fullName evidence="6">Coiled-coil domain-containing protein 74B-like</fullName>
    </submittedName>
</protein>
<evidence type="ECO:0000256" key="3">
    <source>
        <dbReference type="SAM" id="MobiDB-lite"/>
    </source>
</evidence>